<dbReference type="Gene3D" id="1.10.287.950">
    <property type="entry name" value="Methyl-accepting chemotaxis protein"/>
    <property type="match status" value="1"/>
</dbReference>
<keyword evidence="4" id="KW-1133">Transmembrane helix</keyword>
<dbReference type="GO" id="GO:0004888">
    <property type="term" value="F:transmembrane signaling receptor activity"/>
    <property type="evidence" value="ECO:0007669"/>
    <property type="project" value="InterPro"/>
</dbReference>
<gene>
    <name evidence="7" type="ORF">CH341_04760</name>
</gene>
<dbReference type="EMBL" id="NPEX01000019">
    <property type="protein sequence ID" value="RAI45307.1"/>
    <property type="molecule type" value="Genomic_DNA"/>
</dbReference>
<feature type="domain" description="HAMP" evidence="6">
    <location>
        <begin position="338"/>
        <end position="391"/>
    </location>
</feature>
<dbReference type="PRINTS" id="PR00260">
    <property type="entry name" value="CHEMTRNSDUCR"/>
</dbReference>
<keyword evidence="4" id="KW-0472">Membrane</keyword>
<evidence type="ECO:0000259" key="6">
    <source>
        <dbReference type="PROSITE" id="PS50885"/>
    </source>
</evidence>
<dbReference type="SMART" id="SM00283">
    <property type="entry name" value="MA"/>
    <property type="match status" value="1"/>
</dbReference>
<keyword evidence="1 3" id="KW-0807">Transducer</keyword>
<evidence type="ECO:0000256" key="1">
    <source>
        <dbReference type="ARBA" id="ARBA00023224"/>
    </source>
</evidence>
<sequence length="682" mass="71742">MIRPETAEVNIVRRIPFAKLLLIVSIVPVLVLTLFASRLTYEQWLKYHALSEADRMLRLAVSVTRFVAFAFPAEGSAERNWLLGTTDKAALDGQRRSTDESYKALQQTVAEVAPKDQAIRGYLRSIDERLGQQAAHRTRMDGKTAALSDIPAFRAPLAGLGIELVGRTAVATAEDGLSRRILGLYALLKYNSASLVLRNNGERALREGSLPPPAFLMLAEAVTHQGSFGKLLEEYGLPEVVAQFRAFGAANGKRYAELQAVALKDAGAKASEAEIRAWGEVNQALLPTLGKLITAGLDGSTAEAEQRLSTAWWNIVLYFSLTIGAVVAVLVLTRMVLRTIRDLLGGLSHSMDEMRAGNYAITVPSCEREDEIGVMARSIEVFRRSAIERMAADDRARADQTARQRRVDDLIAGFRCSVGDVLGAVDASLKTLERTASSLDSVAADASKQAGAAAQASEQAAGNVQSVASAADELGSSVAEIGRQVGQANTVVGEATTLANRSNAQVATLAEGAQRIGNVVGLIKAIAEQTNLLALNATIEAARAGEAGKGFAVVASEVKTLASQTGKATEDIAAQVAGIQSATGDAVEAIGRINGTMDEISRFTATIAATIEEQSAATHEISRSVAQAADGASRLAGNIATVTGAIGEASRSATEVLGATGELAGAARHLQAAVDEFLAKVA</sequence>
<dbReference type="SUPFAM" id="SSF58104">
    <property type="entry name" value="Methyl-accepting chemotaxis protein (MCP) signaling domain"/>
    <property type="match status" value="1"/>
</dbReference>
<evidence type="ECO:0000259" key="5">
    <source>
        <dbReference type="PROSITE" id="PS50111"/>
    </source>
</evidence>
<dbReference type="PROSITE" id="PS50885">
    <property type="entry name" value="HAMP"/>
    <property type="match status" value="1"/>
</dbReference>
<proteinExistence type="inferred from homology"/>
<dbReference type="Pfam" id="PF00015">
    <property type="entry name" value="MCPsignal"/>
    <property type="match status" value="1"/>
</dbReference>
<dbReference type="PANTHER" id="PTHR32089:SF112">
    <property type="entry name" value="LYSOZYME-LIKE PROTEIN-RELATED"/>
    <property type="match status" value="1"/>
</dbReference>
<organism evidence="7 8">
    <name type="scientific">Rhodoplanes roseus</name>
    <dbReference type="NCBI Taxonomy" id="29409"/>
    <lineage>
        <taxon>Bacteria</taxon>
        <taxon>Pseudomonadati</taxon>
        <taxon>Pseudomonadota</taxon>
        <taxon>Alphaproteobacteria</taxon>
        <taxon>Hyphomicrobiales</taxon>
        <taxon>Nitrobacteraceae</taxon>
        <taxon>Rhodoplanes</taxon>
    </lineage>
</organism>
<dbReference type="PROSITE" id="PS50111">
    <property type="entry name" value="CHEMOTAXIS_TRANSDUC_2"/>
    <property type="match status" value="1"/>
</dbReference>
<feature type="transmembrane region" description="Helical" evidence="4">
    <location>
        <begin position="20"/>
        <end position="41"/>
    </location>
</feature>
<dbReference type="InterPro" id="IPR004089">
    <property type="entry name" value="MCPsignal_dom"/>
</dbReference>
<dbReference type="GO" id="GO:0006935">
    <property type="term" value="P:chemotaxis"/>
    <property type="evidence" value="ECO:0007669"/>
    <property type="project" value="InterPro"/>
</dbReference>
<dbReference type="PANTHER" id="PTHR32089">
    <property type="entry name" value="METHYL-ACCEPTING CHEMOTAXIS PROTEIN MCPB"/>
    <property type="match status" value="1"/>
</dbReference>
<evidence type="ECO:0008006" key="9">
    <source>
        <dbReference type="Google" id="ProtNLM"/>
    </source>
</evidence>
<dbReference type="GO" id="GO:0007165">
    <property type="term" value="P:signal transduction"/>
    <property type="evidence" value="ECO:0007669"/>
    <property type="project" value="UniProtKB-KW"/>
</dbReference>
<evidence type="ECO:0000313" key="8">
    <source>
        <dbReference type="Proteomes" id="UP000249130"/>
    </source>
</evidence>
<dbReference type="AlphaFoldDB" id="A0A327L4G4"/>
<evidence type="ECO:0000256" key="2">
    <source>
        <dbReference type="ARBA" id="ARBA00029447"/>
    </source>
</evidence>
<evidence type="ECO:0000256" key="3">
    <source>
        <dbReference type="PROSITE-ProRule" id="PRU00284"/>
    </source>
</evidence>
<reference evidence="7 8" key="1">
    <citation type="submission" date="2017-07" db="EMBL/GenBank/DDBJ databases">
        <title>Draft Genome Sequences of Select Purple Nonsulfur Bacteria.</title>
        <authorList>
            <person name="Lasarre B."/>
            <person name="Mckinlay J.B."/>
        </authorList>
    </citation>
    <scope>NUCLEOTIDE SEQUENCE [LARGE SCALE GENOMIC DNA]</scope>
    <source>
        <strain evidence="7 8">DSM 5909</strain>
    </source>
</reference>
<dbReference type="Gene3D" id="1.10.8.500">
    <property type="entry name" value="HAMP domain in histidine kinase"/>
    <property type="match status" value="1"/>
</dbReference>
<dbReference type="Pfam" id="PF08376">
    <property type="entry name" value="NIT"/>
    <property type="match status" value="1"/>
</dbReference>
<evidence type="ECO:0000256" key="4">
    <source>
        <dbReference type="SAM" id="Phobius"/>
    </source>
</evidence>
<dbReference type="InterPro" id="IPR004090">
    <property type="entry name" value="Chemotax_Me-accpt_rcpt"/>
</dbReference>
<keyword evidence="8" id="KW-1185">Reference proteome</keyword>
<dbReference type="InterPro" id="IPR003660">
    <property type="entry name" value="HAMP_dom"/>
</dbReference>
<accession>A0A327L4G4</accession>
<comment type="caution">
    <text evidence="7">The sequence shown here is derived from an EMBL/GenBank/DDBJ whole genome shotgun (WGS) entry which is preliminary data.</text>
</comment>
<dbReference type="Proteomes" id="UP000249130">
    <property type="component" value="Unassembled WGS sequence"/>
</dbReference>
<evidence type="ECO:0000313" key="7">
    <source>
        <dbReference type="EMBL" id="RAI45307.1"/>
    </source>
</evidence>
<name>A0A327L4G4_9BRAD</name>
<keyword evidence="4" id="KW-0812">Transmembrane</keyword>
<comment type="similarity">
    <text evidence="2">Belongs to the methyl-accepting chemotaxis (MCP) protein family.</text>
</comment>
<protein>
    <recommendedName>
        <fullName evidence="9">Methyl-accepting chemotaxis protein</fullName>
    </recommendedName>
</protein>
<feature type="transmembrane region" description="Helical" evidence="4">
    <location>
        <begin position="311"/>
        <end position="332"/>
    </location>
</feature>
<dbReference type="InterPro" id="IPR013587">
    <property type="entry name" value="Nitrate/nitrite_sensing"/>
</dbReference>
<dbReference type="GO" id="GO:0016020">
    <property type="term" value="C:membrane"/>
    <property type="evidence" value="ECO:0007669"/>
    <property type="project" value="InterPro"/>
</dbReference>
<feature type="domain" description="Methyl-accepting transducer" evidence="5">
    <location>
        <begin position="435"/>
        <end position="664"/>
    </location>
</feature>